<evidence type="ECO:0000256" key="1">
    <source>
        <dbReference type="SAM" id="Coils"/>
    </source>
</evidence>
<dbReference type="RefSeq" id="WP_143144651.1">
    <property type="nucleotide sequence ID" value="NZ_FPLE01000033.1"/>
</dbReference>
<dbReference type="Proteomes" id="UP000182660">
    <property type="component" value="Unassembled WGS sequence"/>
</dbReference>
<keyword evidence="1" id="KW-0175">Coiled coil</keyword>
<feature type="signal peptide" evidence="2">
    <location>
        <begin position="1"/>
        <end position="19"/>
    </location>
</feature>
<evidence type="ECO:0000313" key="5">
    <source>
        <dbReference type="Proteomes" id="UP000182660"/>
    </source>
</evidence>
<dbReference type="Proteomes" id="UP000183794">
    <property type="component" value="Unassembled WGS sequence"/>
</dbReference>
<evidence type="ECO:0000313" key="4">
    <source>
        <dbReference type="EMBL" id="SGY88123.1"/>
    </source>
</evidence>
<evidence type="ECO:0000313" key="6">
    <source>
        <dbReference type="Proteomes" id="UP000183794"/>
    </source>
</evidence>
<reference evidence="3 5" key="2">
    <citation type="submission" date="2016-11" db="EMBL/GenBank/DDBJ databases">
        <authorList>
            <person name="Klemetsen T."/>
        </authorList>
    </citation>
    <scope>NUCLEOTIDE SEQUENCE [LARGE SCALE GENOMIC DNA]</scope>
    <source>
        <strain evidence="3">MT 2528</strain>
    </source>
</reference>
<dbReference type="AlphaFoldDB" id="A0A1K9YV40"/>
<evidence type="ECO:0000256" key="2">
    <source>
        <dbReference type="SAM" id="SignalP"/>
    </source>
</evidence>
<dbReference type="EMBL" id="FPLD01000032">
    <property type="protein sequence ID" value="SGY88123.1"/>
    <property type="molecule type" value="Genomic_DNA"/>
</dbReference>
<accession>A0A1K9YV40</accession>
<name>A0A1K9YV40_9GAMM</name>
<keyword evidence="5" id="KW-1185">Reference proteome</keyword>
<keyword evidence="2" id="KW-0732">Signal</keyword>
<proteinExistence type="predicted"/>
<reference evidence="4 6" key="1">
    <citation type="submission" date="2016-11" db="EMBL/GenBank/DDBJ databases">
        <authorList>
            <person name="Jaros S."/>
            <person name="Januszkiewicz K."/>
            <person name="Wedrychowicz H."/>
        </authorList>
    </citation>
    <scope>NUCLEOTIDE SEQUENCE [LARGE SCALE GENOMIC DNA]</scope>
    <source>
        <strain evidence="4">NVI 5450</strain>
    </source>
</reference>
<dbReference type="EMBL" id="FPLJ01000028">
    <property type="protein sequence ID" value="SGY85609.1"/>
    <property type="molecule type" value="Genomic_DNA"/>
</dbReference>
<protein>
    <submittedName>
        <fullName evidence="4">Uncharacterized protein</fullName>
    </submittedName>
</protein>
<feature type="coiled-coil region" evidence="1">
    <location>
        <begin position="28"/>
        <end position="62"/>
    </location>
</feature>
<organism evidence="4 6">
    <name type="scientific">Moritella viscosa</name>
    <dbReference type="NCBI Taxonomy" id="80854"/>
    <lineage>
        <taxon>Bacteria</taxon>
        <taxon>Pseudomonadati</taxon>
        <taxon>Pseudomonadota</taxon>
        <taxon>Gammaproteobacteria</taxon>
        <taxon>Alteromonadales</taxon>
        <taxon>Moritellaceae</taxon>
        <taxon>Moritella</taxon>
    </lineage>
</organism>
<sequence length="122" mass="13418">MKSLVLAIMVLLSFGKVSASEVSDATAFKDLKKEVRMLRKDIRRLETLIIRLSDKIDDDEDDSVPTPTKKDVWGCYIKDITAGAVYGTGRTEAEAKGKALEKCELKGGACWESNLKCSSDNS</sequence>
<evidence type="ECO:0000313" key="3">
    <source>
        <dbReference type="EMBL" id="SGY85609.1"/>
    </source>
</evidence>
<gene>
    <name evidence="3" type="ORF">MT2528_0874</name>
    <name evidence="4" type="ORF">NVI5450_0835</name>
</gene>
<feature type="chain" id="PRO_5012363021" evidence="2">
    <location>
        <begin position="20"/>
        <end position="122"/>
    </location>
</feature>